<name>A0ABD1FAX2_HYPHA</name>
<dbReference type="SUPFAM" id="SSF57667">
    <property type="entry name" value="beta-beta-alpha zinc fingers"/>
    <property type="match status" value="4"/>
</dbReference>
<feature type="domain" description="C2H2-type" evidence="7">
    <location>
        <begin position="524"/>
        <end position="551"/>
    </location>
</feature>
<feature type="domain" description="C2H2-type" evidence="7">
    <location>
        <begin position="437"/>
        <end position="467"/>
    </location>
</feature>
<dbReference type="Proteomes" id="UP001566132">
    <property type="component" value="Unassembled WGS sequence"/>
</dbReference>
<feature type="domain" description="C2H2-type" evidence="7">
    <location>
        <begin position="496"/>
        <end position="523"/>
    </location>
</feature>
<organism evidence="8 9">
    <name type="scientific">Hypothenemus hampei</name>
    <name type="common">Coffee berry borer</name>
    <dbReference type="NCBI Taxonomy" id="57062"/>
    <lineage>
        <taxon>Eukaryota</taxon>
        <taxon>Metazoa</taxon>
        <taxon>Ecdysozoa</taxon>
        <taxon>Arthropoda</taxon>
        <taxon>Hexapoda</taxon>
        <taxon>Insecta</taxon>
        <taxon>Pterygota</taxon>
        <taxon>Neoptera</taxon>
        <taxon>Endopterygota</taxon>
        <taxon>Coleoptera</taxon>
        <taxon>Polyphaga</taxon>
        <taxon>Cucujiformia</taxon>
        <taxon>Curculionidae</taxon>
        <taxon>Scolytinae</taxon>
        <taxon>Hypothenemus</taxon>
    </lineage>
</organism>
<dbReference type="Gene3D" id="3.30.160.60">
    <property type="entry name" value="Classic Zinc Finger"/>
    <property type="match status" value="5"/>
</dbReference>
<keyword evidence="1" id="KW-0479">Metal-binding</keyword>
<feature type="domain" description="C2H2-type" evidence="7">
    <location>
        <begin position="352"/>
        <end position="374"/>
    </location>
</feature>
<dbReference type="PROSITE" id="PS00028">
    <property type="entry name" value="ZINC_FINGER_C2H2_1"/>
    <property type="match status" value="7"/>
</dbReference>
<evidence type="ECO:0000256" key="1">
    <source>
        <dbReference type="ARBA" id="ARBA00022723"/>
    </source>
</evidence>
<keyword evidence="3 5" id="KW-0863">Zinc-finger</keyword>
<evidence type="ECO:0000313" key="9">
    <source>
        <dbReference type="Proteomes" id="UP001566132"/>
    </source>
</evidence>
<comment type="caution">
    <text evidence="8">The sequence shown here is derived from an EMBL/GenBank/DDBJ whole genome shotgun (WGS) entry which is preliminary data.</text>
</comment>
<dbReference type="PANTHER" id="PTHR24379:SF121">
    <property type="entry name" value="C2H2-TYPE DOMAIN-CONTAINING PROTEIN"/>
    <property type="match status" value="1"/>
</dbReference>
<reference evidence="8 9" key="1">
    <citation type="submission" date="2024-05" db="EMBL/GenBank/DDBJ databases">
        <title>Genetic variation in Jamaican populations of the coffee berry borer (Hypothenemus hampei).</title>
        <authorList>
            <person name="Errbii M."/>
            <person name="Myrie A."/>
        </authorList>
    </citation>
    <scope>NUCLEOTIDE SEQUENCE [LARGE SCALE GENOMIC DNA]</scope>
    <source>
        <strain evidence="8">JA-Hopewell-2020-01-JO</strain>
        <tissue evidence="8">Whole body</tissue>
    </source>
</reference>
<dbReference type="Pfam" id="PF00096">
    <property type="entry name" value="zf-C2H2"/>
    <property type="match status" value="2"/>
</dbReference>
<dbReference type="GO" id="GO:0008270">
    <property type="term" value="F:zinc ion binding"/>
    <property type="evidence" value="ECO:0007669"/>
    <property type="project" value="UniProtKB-KW"/>
</dbReference>
<dbReference type="PANTHER" id="PTHR24379">
    <property type="entry name" value="KRAB AND ZINC FINGER DOMAIN-CONTAINING"/>
    <property type="match status" value="1"/>
</dbReference>
<feature type="domain" description="C2H2-type" evidence="7">
    <location>
        <begin position="552"/>
        <end position="579"/>
    </location>
</feature>
<evidence type="ECO:0000256" key="3">
    <source>
        <dbReference type="ARBA" id="ARBA00022771"/>
    </source>
</evidence>
<evidence type="ECO:0000256" key="5">
    <source>
        <dbReference type="PROSITE-ProRule" id="PRU00042"/>
    </source>
</evidence>
<evidence type="ECO:0000256" key="4">
    <source>
        <dbReference type="ARBA" id="ARBA00022833"/>
    </source>
</evidence>
<dbReference type="AlphaFoldDB" id="A0ABD1FAX2"/>
<evidence type="ECO:0000313" key="8">
    <source>
        <dbReference type="EMBL" id="KAL1516434.1"/>
    </source>
</evidence>
<gene>
    <name evidence="8" type="ORF">ABEB36_000352</name>
</gene>
<keyword evidence="9" id="KW-1185">Reference proteome</keyword>
<evidence type="ECO:0000256" key="2">
    <source>
        <dbReference type="ARBA" id="ARBA00022737"/>
    </source>
</evidence>
<dbReference type="PROSITE" id="PS50157">
    <property type="entry name" value="ZINC_FINGER_C2H2_2"/>
    <property type="match status" value="9"/>
</dbReference>
<proteinExistence type="predicted"/>
<dbReference type="EMBL" id="JBDJPC010000001">
    <property type="protein sequence ID" value="KAL1516434.1"/>
    <property type="molecule type" value="Genomic_DNA"/>
</dbReference>
<evidence type="ECO:0000256" key="6">
    <source>
        <dbReference type="SAM" id="MobiDB-lite"/>
    </source>
</evidence>
<accession>A0ABD1FAX2</accession>
<feature type="domain" description="C2H2-type" evidence="7">
    <location>
        <begin position="468"/>
        <end position="495"/>
    </location>
</feature>
<dbReference type="InterPro" id="IPR036236">
    <property type="entry name" value="Znf_C2H2_sf"/>
</dbReference>
<dbReference type="Pfam" id="PF12874">
    <property type="entry name" value="zf-met"/>
    <property type="match status" value="1"/>
</dbReference>
<feature type="region of interest" description="Disordered" evidence="6">
    <location>
        <begin position="207"/>
        <end position="226"/>
    </location>
</feature>
<feature type="domain" description="C2H2-type" evidence="7">
    <location>
        <begin position="407"/>
        <end position="436"/>
    </location>
</feature>
<keyword evidence="2" id="KW-0677">Repeat</keyword>
<evidence type="ECO:0000259" key="7">
    <source>
        <dbReference type="PROSITE" id="PS50157"/>
    </source>
</evidence>
<feature type="domain" description="C2H2-type" evidence="7">
    <location>
        <begin position="378"/>
        <end position="405"/>
    </location>
</feature>
<dbReference type="SMART" id="SM00355">
    <property type="entry name" value="ZnF_C2H2"/>
    <property type="match status" value="10"/>
</dbReference>
<dbReference type="InterPro" id="IPR013087">
    <property type="entry name" value="Znf_C2H2_type"/>
</dbReference>
<protein>
    <recommendedName>
        <fullName evidence="7">C2H2-type domain-containing protein</fullName>
    </recommendedName>
</protein>
<sequence length="635" mass="73302">MNNKSHNLSENECFQAFAPQFSILPPSFSPNGAFSHNYSPIGPQNVPKKVYSMDSSSYILPEFPMWDNFKLPLEKISDSIDKDLTPSSCLVNMESFSSPMDKSGAQRYNSCAQMSKFYMHSNNSANYYSHDKMCMDKEQTFKSCAFYNSNVPLEHHTQNTYMSCPGLYSPQFTEQESTNAFYSTNFMSDTTLPCRDSSELFNLVSDTSTADHQTEVSNEDEEDDSDIVVEDSSSECSEQLSYSSMKCLVCNIEYSLFGLQFYALTNENPLTMSSQVPVKSKISKFLPNSKVFTSKDYLCNDCLGLVNTIDHLQVKLDSLINSFKEKVKVLTTDNDNNNEVTRKKFKRKFQKFKCKKCKKVLCMRQYMARHVHIHQVRLLCELCGKTSNTLKQLKTHLNVHKRKTAKFQCSSESCRKKFKTKHHLKEHENYCLGTLPFKCTHSHCTKKFPSATRLKNHVKLKHEKKFTAICSICNIGFVKTSDYKSHMTSHGTDKKFICLKCNRAYKTLSNLNFHLKSHQNSLPFKCEICDKGFMRKEYHEAHVNNHKGIKSFSCTICEKKFVTQKNLDAHMKYHEGNVKGHLCNVCKKVVTSCFEEHLRVHANLREFECDQCHFRFNTKNSLSKHKKRKHDKINS</sequence>
<feature type="domain" description="C2H2-type" evidence="7">
    <location>
        <begin position="607"/>
        <end position="635"/>
    </location>
</feature>
<keyword evidence="4" id="KW-0862">Zinc</keyword>
<feature type="compositionally biased region" description="Acidic residues" evidence="6">
    <location>
        <begin position="217"/>
        <end position="226"/>
    </location>
</feature>
<dbReference type="FunFam" id="3.30.160.60:FF:000100">
    <property type="entry name" value="Zinc finger 45-like"/>
    <property type="match status" value="1"/>
</dbReference>